<feature type="domain" description="Cobalamin adenosyltransferase-like" evidence="15">
    <location>
        <begin position="3"/>
        <end position="168"/>
    </location>
</feature>
<evidence type="ECO:0000256" key="1">
    <source>
        <dbReference type="ARBA" id="ARBA00005121"/>
    </source>
</evidence>
<proteinExistence type="inferred from homology"/>
<dbReference type="PANTHER" id="PTHR12213:SF0">
    <property type="entry name" value="CORRINOID ADENOSYLTRANSFERASE MMAB"/>
    <property type="match status" value="1"/>
</dbReference>
<accession>A0ABS0F4R8</accession>
<evidence type="ECO:0000256" key="12">
    <source>
        <dbReference type="ARBA" id="ARBA00048555"/>
    </source>
</evidence>
<dbReference type="InterPro" id="IPR029499">
    <property type="entry name" value="PduO-typ"/>
</dbReference>
<dbReference type="RefSeq" id="WP_067849435.1">
    <property type="nucleotide sequence ID" value="NZ_JADPKZ010000042.1"/>
</dbReference>
<evidence type="ECO:0000256" key="6">
    <source>
        <dbReference type="ARBA" id="ARBA00022679"/>
    </source>
</evidence>
<evidence type="ECO:0000256" key="14">
    <source>
        <dbReference type="RuleBase" id="RU366026"/>
    </source>
</evidence>
<keyword evidence="6 14" id="KW-0808">Transferase</keyword>
<evidence type="ECO:0000313" key="17">
    <source>
        <dbReference type="Proteomes" id="UP000642910"/>
    </source>
</evidence>
<dbReference type="Pfam" id="PF01923">
    <property type="entry name" value="Cob_adeno_trans"/>
    <property type="match status" value="1"/>
</dbReference>
<gene>
    <name evidence="16" type="ORF">IW967_10550</name>
</gene>
<evidence type="ECO:0000256" key="3">
    <source>
        <dbReference type="ARBA" id="ARBA00012454"/>
    </source>
</evidence>
<dbReference type="Proteomes" id="UP000642910">
    <property type="component" value="Unassembled WGS sequence"/>
</dbReference>
<comment type="similarity">
    <text evidence="2 14">Belongs to the Cob(I)alamin adenosyltransferase family.</text>
</comment>
<dbReference type="Gene3D" id="1.20.1200.10">
    <property type="entry name" value="Cobalamin adenosyltransferase-like"/>
    <property type="match status" value="1"/>
</dbReference>
<name>A0ABS0F4R8_9BACL</name>
<dbReference type="NCBIfam" id="TIGR00636">
    <property type="entry name" value="PduO_Nterm"/>
    <property type="match status" value="1"/>
</dbReference>
<dbReference type="GO" id="GO:0008817">
    <property type="term" value="F:corrinoid adenosyltransferase activity"/>
    <property type="evidence" value="ECO:0007669"/>
    <property type="project" value="UniProtKB-EC"/>
</dbReference>
<evidence type="ECO:0000313" key="16">
    <source>
        <dbReference type="EMBL" id="MBF8378296.1"/>
    </source>
</evidence>
<comment type="caution">
    <text evidence="16">The sequence shown here is derived from an EMBL/GenBank/DDBJ whole genome shotgun (WGS) entry which is preliminary data.</text>
</comment>
<comment type="catalytic activity">
    <reaction evidence="13 14">
        <text>2 cob(II)alamin + reduced [electron-transfer flavoprotein] + 2 ATP = 2 adenosylcob(III)alamin + 2 triphosphate + oxidized [electron-transfer flavoprotein] + 3 H(+)</text>
        <dbReference type="Rhea" id="RHEA:28671"/>
        <dbReference type="Rhea" id="RHEA-COMP:10685"/>
        <dbReference type="Rhea" id="RHEA-COMP:10686"/>
        <dbReference type="ChEBI" id="CHEBI:15378"/>
        <dbReference type="ChEBI" id="CHEBI:16304"/>
        <dbReference type="ChEBI" id="CHEBI:18036"/>
        <dbReference type="ChEBI" id="CHEBI:18408"/>
        <dbReference type="ChEBI" id="CHEBI:30616"/>
        <dbReference type="ChEBI" id="CHEBI:57692"/>
        <dbReference type="ChEBI" id="CHEBI:58307"/>
        <dbReference type="EC" id="2.5.1.17"/>
    </reaction>
</comment>
<evidence type="ECO:0000256" key="10">
    <source>
        <dbReference type="ARBA" id="ARBA00033334"/>
    </source>
</evidence>
<dbReference type="PANTHER" id="PTHR12213">
    <property type="entry name" value="CORRINOID ADENOSYLTRANSFERASE"/>
    <property type="match status" value="1"/>
</dbReference>
<evidence type="ECO:0000256" key="7">
    <source>
        <dbReference type="ARBA" id="ARBA00022741"/>
    </source>
</evidence>
<dbReference type="EC" id="2.5.1.17" evidence="3 14"/>
<keyword evidence="17" id="KW-1185">Reference proteome</keyword>
<evidence type="ECO:0000259" key="15">
    <source>
        <dbReference type="Pfam" id="PF01923"/>
    </source>
</evidence>
<reference evidence="16 17" key="1">
    <citation type="submission" date="2020-11" db="EMBL/GenBank/DDBJ databases">
        <title>Genomic insight of Alicyclobacillus mali FL 18 reveals a new arsenic-resistant strain, with potential in environmental biotechnology.</title>
        <authorList>
            <person name="Fiorentino G."/>
            <person name="Gallo G."/>
            <person name="Aulitto M."/>
        </authorList>
    </citation>
    <scope>NUCLEOTIDE SEQUENCE [LARGE SCALE GENOMIC DNA]</scope>
    <source>
        <strain evidence="16 17">FL 18</strain>
    </source>
</reference>
<dbReference type="EMBL" id="JADPKZ010000042">
    <property type="protein sequence ID" value="MBF8378296.1"/>
    <property type="molecule type" value="Genomic_DNA"/>
</dbReference>
<evidence type="ECO:0000256" key="2">
    <source>
        <dbReference type="ARBA" id="ARBA00007487"/>
    </source>
</evidence>
<dbReference type="SUPFAM" id="SSF89028">
    <property type="entry name" value="Cobalamin adenosyltransferase-like"/>
    <property type="match status" value="1"/>
</dbReference>
<keyword evidence="8 14" id="KW-0067">ATP-binding</keyword>
<evidence type="ECO:0000256" key="11">
    <source>
        <dbReference type="ARBA" id="ARBA00033354"/>
    </source>
</evidence>
<dbReference type="InterPro" id="IPR016030">
    <property type="entry name" value="CblAdoTrfase-like"/>
</dbReference>
<organism evidence="16 17">
    <name type="scientific">Alicyclobacillus mali</name>
    <name type="common">ex Roth et al. 2021</name>
    <dbReference type="NCBI Taxonomy" id="1123961"/>
    <lineage>
        <taxon>Bacteria</taxon>
        <taxon>Bacillati</taxon>
        <taxon>Bacillota</taxon>
        <taxon>Bacilli</taxon>
        <taxon>Bacillales</taxon>
        <taxon>Alicyclobacillaceae</taxon>
        <taxon>Alicyclobacillus</taxon>
    </lineage>
</organism>
<keyword evidence="5 14" id="KW-0169">Cobalamin biosynthesis</keyword>
<comment type="catalytic activity">
    <reaction evidence="12 14">
        <text>2 cob(II)yrinate a,c diamide + reduced [electron-transfer flavoprotein] + 2 ATP = 2 adenosylcob(III)yrinate a,c-diamide + 2 triphosphate + oxidized [electron-transfer flavoprotein] + 3 H(+)</text>
        <dbReference type="Rhea" id="RHEA:11528"/>
        <dbReference type="Rhea" id="RHEA-COMP:10685"/>
        <dbReference type="Rhea" id="RHEA-COMP:10686"/>
        <dbReference type="ChEBI" id="CHEBI:15378"/>
        <dbReference type="ChEBI" id="CHEBI:18036"/>
        <dbReference type="ChEBI" id="CHEBI:30616"/>
        <dbReference type="ChEBI" id="CHEBI:57692"/>
        <dbReference type="ChEBI" id="CHEBI:58307"/>
        <dbReference type="ChEBI" id="CHEBI:58503"/>
        <dbReference type="ChEBI" id="CHEBI:58537"/>
        <dbReference type="EC" id="2.5.1.17"/>
    </reaction>
</comment>
<evidence type="ECO:0000256" key="9">
    <source>
        <dbReference type="ARBA" id="ARBA00031529"/>
    </source>
</evidence>
<evidence type="ECO:0000256" key="4">
    <source>
        <dbReference type="ARBA" id="ARBA00020963"/>
    </source>
</evidence>
<keyword evidence="7 14" id="KW-0547">Nucleotide-binding</keyword>
<evidence type="ECO:0000256" key="8">
    <source>
        <dbReference type="ARBA" id="ARBA00022840"/>
    </source>
</evidence>
<sequence>MRLYTRGGDRGTTALIGGERRHKGDRRIEAYGAVDEACAALGLAASLMQGEQLSDMLRLAIWLQQRLWDVGADLAAPPSAKDYVPKVDPSWVDDLEPLIDKYQEEGPPLTQFVLRQGSPAGAALHLACTVVRRAEREAWRLAADEPVPEAALRFLNRLSDLLFVMARAANARAGVDEIAYEHSPVVFRDGK</sequence>
<dbReference type="InterPro" id="IPR036451">
    <property type="entry name" value="CblAdoTrfase-like_sf"/>
</dbReference>
<evidence type="ECO:0000256" key="13">
    <source>
        <dbReference type="ARBA" id="ARBA00048692"/>
    </source>
</evidence>
<comment type="pathway">
    <text evidence="1 14">Cofactor biosynthesis; adenosylcobalamin biosynthesis; adenosylcobalamin from cob(II)yrinate a,c-diamide: step 2/7.</text>
</comment>
<protein>
    <recommendedName>
        <fullName evidence="4 14">Corrinoid adenosyltransferase</fullName>
        <ecNumber evidence="3 14">2.5.1.17</ecNumber>
    </recommendedName>
    <alternativeName>
        <fullName evidence="9 14">Cob(II)alamin adenosyltransferase</fullName>
    </alternativeName>
    <alternativeName>
        <fullName evidence="11 14">Cob(II)yrinic acid a,c-diamide adenosyltransferase</fullName>
    </alternativeName>
    <alternativeName>
        <fullName evidence="10 14">Cobinamide/cobalamin adenosyltransferase</fullName>
    </alternativeName>
</protein>
<evidence type="ECO:0000256" key="5">
    <source>
        <dbReference type="ARBA" id="ARBA00022573"/>
    </source>
</evidence>